<gene>
    <name evidence="7" type="ORF">FBY41_2307</name>
</gene>
<proteinExistence type="inferred from homology"/>
<dbReference type="EMBL" id="VFPM01000002">
    <property type="protein sequence ID" value="TQM62278.1"/>
    <property type="molecule type" value="Genomic_DNA"/>
</dbReference>
<dbReference type="GO" id="GO:0006793">
    <property type="term" value="P:phosphorus metabolic process"/>
    <property type="evidence" value="ECO:0007669"/>
    <property type="project" value="InterPro"/>
</dbReference>
<dbReference type="PANTHER" id="PTHR34383:SF1">
    <property type="entry name" value="ADP-POLYPHOSPHATE PHOSPHOTRANSFERASE"/>
    <property type="match status" value="1"/>
</dbReference>
<dbReference type="InterPro" id="IPR016898">
    <property type="entry name" value="Polyphosphate_phosphotransfera"/>
</dbReference>
<dbReference type="InterPro" id="IPR022488">
    <property type="entry name" value="PPK2-related"/>
</dbReference>
<dbReference type="EC" id="2.7.4.-" evidence="4"/>
<evidence type="ECO:0000256" key="1">
    <source>
        <dbReference type="ARBA" id="ARBA00009924"/>
    </source>
</evidence>
<comment type="function">
    <text evidence="4">Uses inorganic polyphosphate (polyP) as a donor to convert GDP to GTP or ADP to ATP.</text>
</comment>
<feature type="compositionally biased region" description="Basic and acidic residues" evidence="5">
    <location>
        <begin position="257"/>
        <end position="289"/>
    </location>
</feature>
<reference evidence="7 8" key="1">
    <citation type="submission" date="2019-06" db="EMBL/GenBank/DDBJ databases">
        <title>Genome sequencing of plant associated microbes to promote plant fitness in Sorghum bicolor and Oryza sativa.</title>
        <authorList>
            <person name="Coleman-Derr D."/>
        </authorList>
    </citation>
    <scope>NUCLEOTIDE SEQUENCE [LARGE SCALE GENOMIC DNA]</scope>
    <source>
        <strain evidence="7 8">KV-663</strain>
    </source>
</reference>
<evidence type="ECO:0000256" key="5">
    <source>
        <dbReference type="SAM" id="MobiDB-lite"/>
    </source>
</evidence>
<evidence type="ECO:0000259" key="6">
    <source>
        <dbReference type="Pfam" id="PF03976"/>
    </source>
</evidence>
<dbReference type="NCBIfam" id="TIGR03707">
    <property type="entry name" value="PPK2_P_aer"/>
    <property type="match status" value="1"/>
</dbReference>
<dbReference type="AlphaFoldDB" id="A0A543HVA4"/>
<comment type="similarity">
    <text evidence="1 4">Belongs to the polyphosphate kinase 2 (PPK2) family. Class I subfamily.</text>
</comment>
<keyword evidence="8" id="KW-1185">Reference proteome</keyword>
<accession>A0A543HVA4</accession>
<dbReference type="PANTHER" id="PTHR34383">
    <property type="entry name" value="POLYPHOSPHATE:AMP PHOSPHOTRANSFERASE-RELATED"/>
    <property type="match status" value="1"/>
</dbReference>
<dbReference type="GO" id="GO:0008976">
    <property type="term" value="F:polyphosphate kinase activity"/>
    <property type="evidence" value="ECO:0007669"/>
    <property type="project" value="UniProtKB-UniRule"/>
</dbReference>
<evidence type="ECO:0000256" key="3">
    <source>
        <dbReference type="ARBA" id="ARBA00022777"/>
    </source>
</evidence>
<organism evidence="7 8">
    <name type="scientific">Humibacillus xanthopallidus</name>
    <dbReference type="NCBI Taxonomy" id="412689"/>
    <lineage>
        <taxon>Bacteria</taxon>
        <taxon>Bacillati</taxon>
        <taxon>Actinomycetota</taxon>
        <taxon>Actinomycetes</taxon>
        <taxon>Micrococcales</taxon>
        <taxon>Intrasporangiaceae</taxon>
        <taxon>Humibacillus</taxon>
    </lineage>
</organism>
<dbReference type="Proteomes" id="UP000316747">
    <property type="component" value="Unassembled WGS sequence"/>
</dbReference>
<name>A0A543HVA4_9MICO</name>
<protein>
    <recommendedName>
        <fullName evidence="4">ADP/GDP-polyphosphate phosphotransferase</fullName>
        <ecNumber evidence="4">2.7.4.-</ecNumber>
    </recommendedName>
    <alternativeName>
        <fullName evidence="4">Polyphosphate kinase PPK2</fullName>
    </alternativeName>
</protein>
<evidence type="ECO:0000256" key="2">
    <source>
        <dbReference type="ARBA" id="ARBA00022679"/>
    </source>
</evidence>
<evidence type="ECO:0000313" key="8">
    <source>
        <dbReference type="Proteomes" id="UP000316747"/>
    </source>
</evidence>
<keyword evidence="3 4" id="KW-0418">Kinase</keyword>
<sequence length="289" mass="33606">MARHGAKRPSKTDVAAKRPKKMDLEVYNAEVRRLQADLVSFQEWVRATGQRVVVVFEGRDAAGKGSAIKRITEYLSPRVARIAALPAPTDREKTEWYFQRYIAHLPAAGEMVLFDRSWYNRAGVERVMGFCTDEQYSLFLEQAPVFERMLVDDGIILRKYWFSVSDVEQERRFRSRAKDPMRQWKLSPMDLESITRWEDYSEAKDIMMDATSTEWAPWHVVESEDKRRSRVNVMNHLLTSIPHEPMEAQVPPIPERPAPRGYERPPQDDQNYVHDHAADVMRLAKGDPS</sequence>
<dbReference type="InterPro" id="IPR022486">
    <property type="entry name" value="PPK2_PA0141"/>
</dbReference>
<feature type="region of interest" description="Disordered" evidence="5">
    <location>
        <begin position="242"/>
        <end position="289"/>
    </location>
</feature>
<dbReference type="PIRSF" id="PIRSF028756">
    <property type="entry name" value="PPK2_prd"/>
    <property type="match status" value="1"/>
</dbReference>
<dbReference type="Pfam" id="PF03976">
    <property type="entry name" value="PPK2"/>
    <property type="match status" value="1"/>
</dbReference>
<keyword evidence="2 4" id="KW-0808">Transferase</keyword>
<dbReference type="Gene3D" id="3.40.50.300">
    <property type="entry name" value="P-loop containing nucleotide triphosphate hydrolases"/>
    <property type="match status" value="1"/>
</dbReference>
<evidence type="ECO:0000313" key="7">
    <source>
        <dbReference type="EMBL" id="TQM62278.1"/>
    </source>
</evidence>
<comment type="caution">
    <text evidence="7">The sequence shown here is derived from an EMBL/GenBank/DDBJ whole genome shotgun (WGS) entry which is preliminary data.</text>
</comment>
<feature type="domain" description="Polyphosphate kinase-2-related" evidence="6">
    <location>
        <begin position="23"/>
        <end position="244"/>
    </location>
</feature>
<dbReference type="SUPFAM" id="SSF52540">
    <property type="entry name" value="P-loop containing nucleoside triphosphate hydrolases"/>
    <property type="match status" value="1"/>
</dbReference>
<comment type="subunit">
    <text evidence="4">Homotetramer.</text>
</comment>
<evidence type="ECO:0000256" key="4">
    <source>
        <dbReference type="RuleBase" id="RU369062"/>
    </source>
</evidence>
<dbReference type="InterPro" id="IPR027417">
    <property type="entry name" value="P-loop_NTPase"/>
</dbReference>